<dbReference type="PANTHER" id="PTHR44379:SF8">
    <property type="entry name" value="XANTHINE DEHYDROGENASE IRON-SULFUR-BINDING SUBUNIT XDHC-RELATED"/>
    <property type="match status" value="1"/>
</dbReference>
<dbReference type="PROSITE" id="PS00197">
    <property type="entry name" value="2FE2S_FER_1"/>
    <property type="match status" value="1"/>
</dbReference>
<organism evidence="7 8">
    <name type="scientific">Candidatus Schekmanbacteria bacterium RBG_16_38_11</name>
    <dbReference type="NCBI Taxonomy" id="1817880"/>
    <lineage>
        <taxon>Bacteria</taxon>
        <taxon>Candidatus Schekmaniibacteriota</taxon>
    </lineage>
</organism>
<evidence type="ECO:0000256" key="4">
    <source>
        <dbReference type="ARBA" id="ARBA00023004"/>
    </source>
</evidence>
<dbReference type="GO" id="GO:0051537">
    <property type="term" value="F:2 iron, 2 sulfur cluster binding"/>
    <property type="evidence" value="ECO:0007669"/>
    <property type="project" value="UniProtKB-KW"/>
</dbReference>
<evidence type="ECO:0000313" key="7">
    <source>
        <dbReference type="EMBL" id="OGL47569.1"/>
    </source>
</evidence>
<dbReference type="InterPro" id="IPR002888">
    <property type="entry name" value="2Fe-2S-bd"/>
</dbReference>
<dbReference type="Gene3D" id="1.10.150.120">
    <property type="entry name" value="[2Fe-2S]-binding domain"/>
    <property type="match status" value="1"/>
</dbReference>
<dbReference type="AlphaFoldDB" id="A0A1F7S1B7"/>
<dbReference type="Gene3D" id="3.10.20.30">
    <property type="match status" value="1"/>
</dbReference>
<accession>A0A1F7S1B7</accession>
<protein>
    <submittedName>
        <fullName evidence="7">(2Fe-2S)-binding protein</fullName>
    </submittedName>
</protein>
<evidence type="ECO:0000313" key="8">
    <source>
        <dbReference type="Proteomes" id="UP000178435"/>
    </source>
</evidence>
<proteinExistence type="predicted"/>
<evidence type="ECO:0000256" key="3">
    <source>
        <dbReference type="ARBA" id="ARBA00023002"/>
    </source>
</evidence>
<evidence type="ECO:0000256" key="1">
    <source>
        <dbReference type="ARBA" id="ARBA00022714"/>
    </source>
</evidence>
<dbReference type="FunFam" id="3.10.20.30:FF:000020">
    <property type="entry name" value="Xanthine dehydrogenase iron-sulfur subunit"/>
    <property type="match status" value="1"/>
</dbReference>
<dbReference type="InterPro" id="IPR006058">
    <property type="entry name" value="2Fe2S_fd_BS"/>
</dbReference>
<dbReference type="PROSITE" id="PS51085">
    <property type="entry name" value="2FE2S_FER_2"/>
    <property type="match status" value="1"/>
</dbReference>
<dbReference type="InterPro" id="IPR051452">
    <property type="entry name" value="Diverse_Oxidoreductases"/>
</dbReference>
<evidence type="ECO:0000259" key="6">
    <source>
        <dbReference type="PROSITE" id="PS51085"/>
    </source>
</evidence>
<feature type="domain" description="2Fe-2S ferredoxin-type" evidence="6">
    <location>
        <begin position="3"/>
        <end position="79"/>
    </location>
</feature>
<dbReference type="SUPFAM" id="SSF54292">
    <property type="entry name" value="2Fe-2S ferredoxin-like"/>
    <property type="match status" value="1"/>
</dbReference>
<dbReference type="Pfam" id="PF01799">
    <property type="entry name" value="Fer2_2"/>
    <property type="match status" value="1"/>
</dbReference>
<dbReference type="GO" id="GO:0046872">
    <property type="term" value="F:metal ion binding"/>
    <property type="evidence" value="ECO:0007669"/>
    <property type="project" value="UniProtKB-KW"/>
</dbReference>
<dbReference type="InterPro" id="IPR036884">
    <property type="entry name" value="2Fe-2S-bd_dom_sf"/>
</dbReference>
<dbReference type="GO" id="GO:0016491">
    <property type="term" value="F:oxidoreductase activity"/>
    <property type="evidence" value="ECO:0007669"/>
    <property type="project" value="UniProtKB-KW"/>
</dbReference>
<dbReference type="PANTHER" id="PTHR44379">
    <property type="entry name" value="OXIDOREDUCTASE WITH IRON-SULFUR SUBUNIT"/>
    <property type="match status" value="1"/>
</dbReference>
<keyword evidence="1" id="KW-0001">2Fe-2S</keyword>
<evidence type="ECO:0000256" key="5">
    <source>
        <dbReference type="ARBA" id="ARBA00023014"/>
    </source>
</evidence>
<name>A0A1F7S1B7_9BACT</name>
<dbReference type="InterPro" id="IPR001041">
    <property type="entry name" value="2Fe-2S_ferredoxin-type"/>
</dbReference>
<keyword evidence="5" id="KW-0411">Iron-sulfur</keyword>
<evidence type="ECO:0000256" key="2">
    <source>
        <dbReference type="ARBA" id="ARBA00022723"/>
    </source>
</evidence>
<dbReference type="EMBL" id="MGDF01000008">
    <property type="protein sequence ID" value="OGL47569.1"/>
    <property type="molecule type" value="Genomic_DNA"/>
</dbReference>
<comment type="caution">
    <text evidence="7">The sequence shown here is derived from an EMBL/GenBank/DDBJ whole genome shotgun (WGS) entry which is preliminary data.</text>
</comment>
<dbReference type="InterPro" id="IPR036010">
    <property type="entry name" value="2Fe-2S_ferredoxin-like_sf"/>
</dbReference>
<gene>
    <name evidence="7" type="ORF">A2149_07715</name>
</gene>
<keyword evidence="4" id="KW-0408">Iron</keyword>
<reference evidence="7 8" key="1">
    <citation type="journal article" date="2016" name="Nat. Commun.">
        <title>Thousands of microbial genomes shed light on interconnected biogeochemical processes in an aquifer system.</title>
        <authorList>
            <person name="Anantharaman K."/>
            <person name="Brown C.T."/>
            <person name="Hug L.A."/>
            <person name="Sharon I."/>
            <person name="Castelle C.J."/>
            <person name="Probst A.J."/>
            <person name="Thomas B.C."/>
            <person name="Singh A."/>
            <person name="Wilkins M.J."/>
            <person name="Karaoz U."/>
            <person name="Brodie E.L."/>
            <person name="Williams K.H."/>
            <person name="Hubbard S.S."/>
            <person name="Banfield J.F."/>
        </authorList>
    </citation>
    <scope>NUCLEOTIDE SEQUENCE [LARGE SCALE GENOMIC DNA]</scope>
</reference>
<sequence length="154" mass="16527">MKKIIELKINGDFYEIAVKPSKRLLSVIRDDIGLTGTKEGCGKGDCGACTVLMNGKVVNSCLVLAIEAQGKEIITIEGVAENGDLHPVQQALIDYGAVQCGFCTPGIVLTAKALLDENPNPSEEEIRDYLSGNICRCTGYVKIVQAIKSVRQIS</sequence>
<dbReference type="InterPro" id="IPR012675">
    <property type="entry name" value="Beta-grasp_dom_sf"/>
</dbReference>
<keyword evidence="3" id="KW-0560">Oxidoreductase</keyword>
<dbReference type="SUPFAM" id="SSF47741">
    <property type="entry name" value="CO dehydrogenase ISP C-domain like"/>
    <property type="match status" value="1"/>
</dbReference>
<dbReference type="Proteomes" id="UP000178435">
    <property type="component" value="Unassembled WGS sequence"/>
</dbReference>
<dbReference type="FunFam" id="1.10.150.120:FF:000003">
    <property type="entry name" value="Carbon monoxide dehydrogenase, small subunit"/>
    <property type="match status" value="1"/>
</dbReference>
<keyword evidence="2" id="KW-0479">Metal-binding</keyword>
<dbReference type="Pfam" id="PF00111">
    <property type="entry name" value="Fer2"/>
    <property type="match status" value="1"/>
</dbReference>